<organism evidence="1 2">
    <name type="scientific">Russula earlei</name>
    <dbReference type="NCBI Taxonomy" id="71964"/>
    <lineage>
        <taxon>Eukaryota</taxon>
        <taxon>Fungi</taxon>
        <taxon>Dikarya</taxon>
        <taxon>Basidiomycota</taxon>
        <taxon>Agaricomycotina</taxon>
        <taxon>Agaricomycetes</taxon>
        <taxon>Russulales</taxon>
        <taxon>Russulaceae</taxon>
        <taxon>Russula</taxon>
    </lineage>
</organism>
<name>A0ACC0UJA0_9AGAM</name>
<comment type="caution">
    <text evidence="1">The sequence shown here is derived from an EMBL/GenBank/DDBJ whole genome shotgun (WGS) entry which is preliminary data.</text>
</comment>
<evidence type="ECO:0000313" key="2">
    <source>
        <dbReference type="Proteomes" id="UP001207468"/>
    </source>
</evidence>
<sequence length="2001" mass="228132">MLSNGTLSTSHDPGPPPIEHDIENATDRYLLKLKTYAKALPYSIESNSRMQELLDFICMRIVQTVQARDYDPGFLQWDSMLTYWSYLKYPIPKEKRILLVDLYYSMCTMPGMPLHVIATCSDALENLTRSKNKLSIGDIRLPWLPILDILRHDLFLTRRQFEVSQTSYYMGAIASTVQRFFHPAAIDQMLEIFVPTINGTNLNSLLSSQFFMLTFLPQSHPQSYLPMLFRLWESVNSYMFDERMFHFLAQLVEIHVDPTISDPKTIDEIPDDARSENEGRPNWNKNDLSSTGLWTGIFKDVGIFADYDWHFIMCKCLASMEIPLADSGSLTTGPSADNQAGFEISRLPKPTWRIASLARIIVYSMAPDGLPTSPSSAPTPLGTPFASGMNTPRHQSSSVGDYLAAPLGKLPFLSLKSYVGGSKALDSLVKLIASTESFFHPSNSGAWTVDLTAFIKHVAYEFNKRWHEEQRSDCKTPMHRRLTRGMKRELVKSFRTVALLAMFSEDSSTASNISSCLKWMSLMEPDLILYPILERAVPSLETLVETQRTIAVIKALGAIAPALVSREVYYPGAKHLVPILQLLIPGIDLNDPSKTLCTTTFLIEISQYIKFGDLTSRSITLSADVDSSTPPNVDIPNGFSVVSFGDGVIEAELSDGPLLSMDEEDALLRESTAGFPDWIASFIRRVILLFDNLPEEAGGTTEVQLVDAVTNACSQICIHLSDSLFDLVLNMIFDYASTNVRPNAVRAVHQLVECVANAHPAKTLAKFVPFCIRNIEVELENGASSTRTTSTFSTPLPSDATFHWNLAVLRGAMFNDGKAILKHKGRFIPLLKRLRDKTFSKRGFSWSGKLLSSLLLTLTHTYPLEDKFVNRDEWDSEEFRFDHHKHWGKLYTAEDVTVSWHVPDEEELDFALEIFKEIVEPTLERLENLLEPGVPRDSVWRNDFCRYLSFVRHAFSGTPTLVKEVLTKEEQQYALETSDILHEIPEMIASIEPLNSGFAITDHQDPRAQYYLALRQRFSTFLHEASVSLRQQGEENTVDAVHSLIQSIRTYLLDYGDSKDSYYVQLERYGSELNYARQYTRQKLWPRAVFIRRARFYHAARLRWNSIERRRTLADDQLIDDVTEWALWHYATVRESSQSLLDSLCGAYDGIRRRCLPLIYAALEPGTDDDRMKGALWTLNSSVFVKYAISEPTLAPTLLEKLFGCQANEKPSIQSAVSSVCENGINSFVEPNFYEVHYPQLDRALADFRAKLPFSAEEELLVHRCKERRISRIQLCEDQIREMTSLILEIAQAKSTHWRYAIFATRCLRTLVRKDAAISATHMKYFLEKCHDNHPSLRYYSQRAVMKIVRYIKLRTFAEGPIDLIFERNNNPLKQLMAIGERSHDFTRDFLAQFQTPVDLIKAGSNTLLIEDVRSGWVAWEDSIVAYACPHVSKPSLTPWDSESEAAISAVREAASSSSFWKNLSTHFSAETHSELVSSDNIATIKSIVQLLENESFSPLQILIEELIENPDQNKQRGAAEFLAGLLNGAKHWPMHSQKSLWDWAMPLIAATFSGRIKTDTLPVWMSFLEYMFHKRDPRRYQALVDFLVQEFYSTDYNGESSLNSVKALCFFRAFYEEQNWKFSGWMDQAIERVWAEISSEHDEVRAYISELLAFASKIKRQPKPSIPSAEIFVRECRTAPIDFDILGMRGIYHRTRVQELVHRFPEWRAERLPGSRAFQSTYDKVGTTICRWLFQTLHDTNAISVFDYILPLMPELFRFTEVNDNDDLLSRARMLLVRMCGVTPPRPLIGPILTAIFDTILNSPSWKVRVQALPLVQVFYFRQVPLLSDARITEILEMLCKCLDDEVVEVREMAATTLSGVLRLSSRRSQLTLKDRFVKLLSRSPLPNRQSPVYNAAIRQRHAAILGICALVDSYPYTVERWMPELLANILAEHAYDPIPISLTVQKCASNFKKTHQDTWHEDSKRFTEDQLAALSTLLTGSSYCTQAPLIQILKFEEKL</sequence>
<accession>A0ACC0UJA0</accession>
<evidence type="ECO:0000313" key="1">
    <source>
        <dbReference type="EMBL" id="KAI9511804.1"/>
    </source>
</evidence>
<reference evidence="1" key="1">
    <citation type="submission" date="2021-03" db="EMBL/GenBank/DDBJ databases">
        <title>Evolutionary priming and transition to the ectomycorrhizal habit in an iconic lineage of mushroom-forming fungi: is preadaptation a requirement?</title>
        <authorList>
            <consortium name="DOE Joint Genome Institute"/>
            <person name="Looney B.P."/>
            <person name="Miyauchi S."/>
            <person name="Morin E."/>
            <person name="Drula E."/>
            <person name="Courty P.E."/>
            <person name="Chicoki N."/>
            <person name="Fauchery L."/>
            <person name="Kohler A."/>
            <person name="Kuo A."/>
            <person name="LaButti K."/>
            <person name="Pangilinan J."/>
            <person name="Lipzen A."/>
            <person name="Riley R."/>
            <person name="Andreopoulos W."/>
            <person name="He G."/>
            <person name="Johnson J."/>
            <person name="Barry K.W."/>
            <person name="Grigoriev I.V."/>
            <person name="Nagy L."/>
            <person name="Hibbett D."/>
            <person name="Henrissat B."/>
            <person name="Matheny P.B."/>
            <person name="Labbe J."/>
            <person name="Martin A.F."/>
        </authorList>
    </citation>
    <scope>NUCLEOTIDE SEQUENCE</scope>
    <source>
        <strain evidence="1">BPL698</strain>
    </source>
</reference>
<proteinExistence type="predicted"/>
<gene>
    <name evidence="1" type="ORF">F5148DRAFT_1297845</name>
</gene>
<protein>
    <submittedName>
        <fullName evidence="1">Uncharacterized protein</fullName>
    </submittedName>
</protein>
<keyword evidence="2" id="KW-1185">Reference proteome</keyword>
<dbReference type="EMBL" id="JAGFNK010000017">
    <property type="protein sequence ID" value="KAI9511804.1"/>
    <property type="molecule type" value="Genomic_DNA"/>
</dbReference>
<dbReference type="Proteomes" id="UP001207468">
    <property type="component" value="Unassembled WGS sequence"/>
</dbReference>